<reference evidence="5" key="2">
    <citation type="submission" date="2020-05" db="UniProtKB">
        <authorList>
            <consortium name="EnsemblMetazoa"/>
        </authorList>
    </citation>
    <scope>IDENTIFICATION</scope>
    <source>
        <strain evidence="5">wikel</strain>
    </source>
</reference>
<protein>
    <recommendedName>
        <fullName evidence="3">RRM domain-containing protein</fullName>
    </recommendedName>
</protein>
<dbReference type="EMBL" id="ABJB010825776">
    <property type="status" value="NOT_ANNOTATED_CDS"/>
    <property type="molecule type" value="Genomic_DNA"/>
</dbReference>
<sequence>MSLQGAGPVRSASVRPGLAGPGRNACRRDAVGPAVLALGEGHVDARYGRALTRSLVSQPGNDPYCFVEFTDHQSAASALLAMNKRLCYGKGLAPRVLRLGAVLVERQLSYSDSEEAPESLLMR</sequence>
<dbReference type="Gene3D" id="3.30.70.330">
    <property type="match status" value="1"/>
</dbReference>
<dbReference type="SUPFAM" id="SSF54928">
    <property type="entry name" value="RNA-binding domain, RBD"/>
    <property type="match status" value="1"/>
</dbReference>
<dbReference type="InterPro" id="IPR012677">
    <property type="entry name" value="Nucleotide-bd_a/b_plait_sf"/>
</dbReference>
<dbReference type="AlphaFoldDB" id="B7PBU6"/>
<evidence type="ECO:0000256" key="1">
    <source>
        <dbReference type="ARBA" id="ARBA00022884"/>
    </source>
</evidence>
<dbReference type="InterPro" id="IPR035979">
    <property type="entry name" value="RBD_domain_sf"/>
</dbReference>
<evidence type="ECO:0000313" key="5">
    <source>
        <dbReference type="EnsemblMetazoa" id="ISCW016599-PA"/>
    </source>
</evidence>
<feature type="region of interest" description="Disordered" evidence="2">
    <location>
        <begin position="1"/>
        <end position="26"/>
    </location>
</feature>
<evidence type="ECO:0000259" key="3">
    <source>
        <dbReference type="Pfam" id="PF00076"/>
    </source>
</evidence>
<dbReference type="InParanoid" id="B7PBU6"/>
<dbReference type="VEuPathDB" id="VectorBase:ISCW016599"/>
<dbReference type="PaxDb" id="6945-B7PBU6"/>
<dbReference type="VEuPathDB" id="VectorBase:ISCI016599"/>
<dbReference type="EMBL" id="ABJB011138381">
    <property type="status" value="NOT_ANNOTATED_CDS"/>
    <property type="molecule type" value="Genomic_DNA"/>
</dbReference>
<dbReference type="EMBL" id="DS679392">
    <property type="protein sequence ID" value="EEC04068.1"/>
    <property type="molecule type" value="Genomic_DNA"/>
</dbReference>
<feature type="domain" description="RRM" evidence="3">
    <location>
        <begin position="61"/>
        <end position="90"/>
    </location>
</feature>
<name>B7PBU6_IXOSC</name>
<evidence type="ECO:0000313" key="4">
    <source>
        <dbReference type="EMBL" id="EEC04068.1"/>
    </source>
</evidence>
<evidence type="ECO:0000256" key="2">
    <source>
        <dbReference type="SAM" id="MobiDB-lite"/>
    </source>
</evidence>
<dbReference type="Pfam" id="PF00076">
    <property type="entry name" value="RRM_1"/>
    <property type="match status" value="1"/>
</dbReference>
<dbReference type="HOGENOM" id="CLU_2017732_0_0_1"/>
<dbReference type="EMBL" id="ABJB010064190">
    <property type="status" value="NOT_ANNOTATED_CDS"/>
    <property type="molecule type" value="Genomic_DNA"/>
</dbReference>
<dbReference type="STRING" id="6945.B7PBU6"/>
<evidence type="ECO:0000313" key="6">
    <source>
        <dbReference type="Proteomes" id="UP000001555"/>
    </source>
</evidence>
<dbReference type="EMBL" id="ABJB011074881">
    <property type="status" value="NOT_ANNOTATED_CDS"/>
    <property type="molecule type" value="Genomic_DNA"/>
</dbReference>
<keyword evidence="6" id="KW-1185">Reference proteome</keyword>
<organism>
    <name type="scientific">Ixodes scapularis</name>
    <name type="common">Black-legged tick</name>
    <name type="synonym">Deer tick</name>
    <dbReference type="NCBI Taxonomy" id="6945"/>
    <lineage>
        <taxon>Eukaryota</taxon>
        <taxon>Metazoa</taxon>
        <taxon>Ecdysozoa</taxon>
        <taxon>Arthropoda</taxon>
        <taxon>Chelicerata</taxon>
        <taxon>Arachnida</taxon>
        <taxon>Acari</taxon>
        <taxon>Parasitiformes</taxon>
        <taxon>Ixodida</taxon>
        <taxon>Ixodoidea</taxon>
        <taxon>Ixodidae</taxon>
        <taxon>Ixodinae</taxon>
        <taxon>Ixodes</taxon>
    </lineage>
</organism>
<dbReference type="InterPro" id="IPR000504">
    <property type="entry name" value="RRM_dom"/>
</dbReference>
<dbReference type="GO" id="GO:0003723">
    <property type="term" value="F:RNA binding"/>
    <property type="evidence" value="ECO:0007669"/>
    <property type="project" value="UniProtKB-KW"/>
</dbReference>
<accession>B7PBU6</accession>
<dbReference type="EMBL" id="ABJB010959882">
    <property type="status" value="NOT_ANNOTATED_CDS"/>
    <property type="molecule type" value="Genomic_DNA"/>
</dbReference>
<reference evidence="4 6" key="1">
    <citation type="submission" date="2008-03" db="EMBL/GenBank/DDBJ databases">
        <title>Annotation of Ixodes scapularis.</title>
        <authorList>
            <consortium name="Ixodes scapularis Genome Project Consortium"/>
            <person name="Caler E."/>
            <person name="Hannick L.I."/>
            <person name="Bidwell S."/>
            <person name="Joardar V."/>
            <person name="Thiagarajan M."/>
            <person name="Amedeo P."/>
            <person name="Galinsky K.J."/>
            <person name="Schobel S."/>
            <person name="Inman J."/>
            <person name="Hostetler J."/>
            <person name="Miller J."/>
            <person name="Hammond M."/>
            <person name="Megy K."/>
            <person name="Lawson D."/>
            <person name="Kodira C."/>
            <person name="Sutton G."/>
            <person name="Meyer J."/>
            <person name="Hill C.A."/>
            <person name="Birren B."/>
            <person name="Nene V."/>
            <person name="Collins F."/>
            <person name="Alarcon-Chaidez F."/>
            <person name="Wikel S."/>
            <person name="Strausberg R."/>
        </authorList>
    </citation>
    <scope>NUCLEOTIDE SEQUENCE [LARGE SCALE GENOMIC DNA]</scope>
    <source>
        <strain evidence="6">Wikel</strain>
        <strain evidence="4">Wikel colony</strain>
    </source>
</reference>
<dbReference type="Proteomes" id="UP000001555">
    <property type="component" value="Unassembled WGS sequence"/>
</dbReference>
<dbReference type="EnsemblMetazoa" id="ISCW016599-RA">
    <property type="protein sequence ID" value="ISCW016599-PA"/>
    <property type="gene ID" value="ISCW016599"/>
</dbReference>
<proteinExistence type="predicted"/>
<gene>
    <name evidence="4" type="ORF">IscW_ISCW016599</name>
</gene>
<keyword evidence="1" id="KW-0694">RNA-binding</keyword>
<dbReference type="EMBL" id="ABJB010112803">
    <property type="status" value="NOT_ANNOTATED_CDS"/>
    <property type="molecule type" value="Genomic_DNA"/>
</dbReference>